<dbReference type="PROSITE" id="PS51762">
    <property type="entry name" value="GH16_2"/>
    <property type="match status" value="1"/>
</dbReference>
<sequence length="452" mass="46731">MVRSALTAALAAATLAGSALAGAKCSKSQKCPSETPCCSLYGDCGVGAFCMGGCDPLMSHSFDSCVPGPTCKSGTYTLDNLNNVQSIDKYLGDASKIDWRSEGMPALYKDPATGKTSTLLTLAKGTSGTLLASTHYIWYGKICAKLSTAQGKGVVTAFILMSDVKDEIDFEWVGVDTSHVQSNFYSQGVTNYNNGKNLTVPGGSTVDALHDYCLDWKQDSLTWSIDGNDMRTLNRKDTWNSTSGRFDYPQTPSRAMLSLWPAGLPTNEKGTVEWAGGEIDWNSPFMQNGYYFARFAEVTVECYDAPSGVKKSGDKSYEYTDERGTNDTIAITNKQVILGSLMGTGEKPGDAPKSGDPKPTESVAMVPGGNPGGGNRAEETTGAQGAAPGATGGAGGSGGQVVGGDQQAGFSQGGNNGGSGSTGAAASMEPGLGRVGGSALAIVVAILGLCAL</sequence>
<keyword evidence="3" id="KW-0326">Glycosidase</keyword>
<dbReference type="GO" id="GO:0004553">
    <property type="term" value="F:hydrolase activity, hydrolyzing O-glycosyl compounds"/>
    <property type="evidence" value="ECO:0007669"/>
    <property type="project" value="InterPro"/>
</dbReference>
<comment type="similarity">
    <text evidence="4">Belongs to the glycosyl hydrolase 16 family. CRH1 subfamily.</text>
</comment>
<dbReference type="AlphaFoldDB" id="A0A6A5QM74"/>
<gene>
    <name evidence="9" type="ORF">BDU57DRAFT_538850</name>
</gene>
<evidence type="ECO:0000256" key="7">
    <source>
        <dbReference type="SAM" id="SignalP"/>
    </source>
</evidence>
<keyword evidence="9" id="KW-0430">Lectin</keyword>
<dbReference type="GO" id="GO:0009277">
    <property type="term" value="C:fungal-type cell wall"/>
    <property type="evidence" value="ECO:0007669"/>
    <property type="project" value="UniProtKB-ARBA"/>
</dbReference>
<feature type="compositionally biased region" description="Basic and acidic residues" evidence="6">
    <location>
        <begin position="347"/>
        <end position="359"/>
    </location>
</feature>
<dbReference type="GO" id="GO:0016757">
    <property type="term" value="F:glycosyltransferase activity"/>
    <property type="evidence" value="ECO:0007669"/>
    <property type="project" value="TreeGrafter"/>
</dbReference>
<feature type="signal peptide" evidence="7">
    <location>
        <begin position="1"/>
        <end position="21"/>
    </location>
</feature>
<comment type="function">
    <text evidence="5">Dual chitinase/transglycosylase that plays a role in cell wall architecture. Chitinase and transglycosylase activities are coupled. Required for the polysaccharide cross-linking at the septa and the cell wall. More specifically, transfers chitin to 1,6-beta-glucan in the cell wall.</text>
</comment>
<evidence type="ECO:0000256" key="6">
    <source>
        <dbReference type="SAM" id="MobiDB-lite"/>
    </source>
</evidence>
<feature type="compositionally biased region" description="Gly residues" evidence="6">
    <location>
        <begin position="411"/>
        <end position="421"/>
    </location>
</feature>
<dbReference type="InterPro" id="IPR050546">
    <property type="entry name" value="Glycosyl_Hydrlase_16"/>
</dbReference>
<reference evidence="9" key="1">
    <citation type="journal article" date="2020" name="Stud. Mycol.">
        <title>101 Dothideomycetes genomes: a test case for predicting lifestyles and emergence of pathogens.</title>
        <authorList>
            <person name="Haridas S."/>
            <person name="Albert R."/>
            <person name="Binder M."/>
            <person name="Bloem J."/>
            <person name="Labutti K."/>
            <person name="Salamov A."/>
            <person name="Andreopoulos B."/>
            <person name="Baker S."/>
            <person name="Barry K."/>
            <person name="Bills G."/>
            <person name="Bluhm B."/>
            <person name="Cannon C."/>
            <person name="Castanera R."/>
            <person name="Culley D."/>
            <person name="Daum C."/>
            <person name="Ezra D."/>
            <person name="Gonzalez J."/>
            <person name="Henrissat B."/>
            <person name="Kuo A."/>
            <person name="Liang C."/>
            <person name="Lipzen A."/>
            <person name="Lutzoni F."/>
            <person name="Magnuson J."/>
            <person name="Mondo S."/>
            <person name="Nolan M."/>
            <person name="Ohm R."/>
            <person name="Pangilinan J."/>
            <person name="Park H.-J."/>
            <person name="Ramirez L."/>
            <person name="Alfaro M."/>
            <person name="Sun H."/>
            <person name="Tritt A."/>
            <person name="Yoshinaga Y."/>
            <person name="Zwiers L.-H."/>
            <person name="Turgeon B."/>
            <person name="Goodwin S."/>
            <person name="Spatafora J."/>
            <person name="Crous P."/>
            <person name="Grigoriev I."/>
        </authorList>
    </citation>
    <scope>NUCLEOTIDE SEQUENCE</scope>
    <source>
        <strain evidence="9">HMLAC05119</strain>
    </source>
</reference>
<dbReference type="CDD" id="cd02183">
    <property type="entry name" value="GH16_fungal_CRH1_transglycosylase"/>
    <property type="match status" value="1"/>
</dbReference>
<keyword evidence="10" id="KW-1185">Reference proteome</keyword>
<keyword evidence="1 7" id="KW-0732">Signal</keyword>
<name>A0A6A5QM74_AMPQU</name>
<dbReference type="GO" id="GO:0031505">
    <property type="term" value="P:fungal-type cell wall organization"/>
    <property type="evidence" value="ECO:0007669"/>
    <property type="project" value="TreeGrafter"/>
</dbReference>
<dbReference type="Pfam" id="PF00722">
    <property type="entry name" value="Glyco_hydro_16"/>
    <property type="match status" value="1"/>
</dbReference>
<evidence type="ECO:0000256" key="1">
    <source>
        <dbReference type="ARBA" id="ARBA00022729"/>
    </source>
</evidence>
<organism evidence="9 10">
    <name type="scientific">Ampelomyces quisqualis</name>
    <name type="common">Powdery mildew agent</name>
    <dbReference type="NCBI Taxonomy" id="50730"/>
    <lineage>
        <taxon>Eukaryota</taxon>
        <taxon>Fungi</taxon>
        <taxon>Dikarya</taxon>
        <taxon>Ascomycota</taxon>
        <taxon>Pezizomycotina</taxon>
        <taxon>Dothideomycetes</taxon>
        <taxon>Pleosporomycetidae</taxon>
        <taxon>Pleosporales</taxon>
        <taxon>Pleosporineae</taxon>
        <taxon>Phaeosphaeriaceae</taxon>
        <taxon>Ampelomyces</taxon>
    </lineage>
</organism>
<dbReference type="PANTHER" id="PTHR10963:SF22">
    <property type="entry name" value="GLYCOSIDASE CRH2-RELATED"/>
    <property type="match status" value="1"/>
</dbReference>
<dbReference type="Gene3D" id="2.60.120.200">
    <property type="match status" value="1"/>
</dbReference>
<feature type="region of interest" description="Disordered" evidence="6">
    <location>
        <begin position="341"/>
        <end position="425"/>
    </location>
</feature>
<feature type="chain" id="PRO_5025421453" evidence="7">
    <location>
        <begin position="22"/>
        <end position="452"/>
    </location>
</feature>
<evidence type="ECO:0000256" key="4">
    <source>
        <dbReference type="ARBA" id="ARBA00038074"/>
    </source>
</evidence>
<dbReference type="EMBL" id="ML979135">
    <property type="protein sequence ID" value="KAF1916559.1"/>
    <property type="molecule type" value="Genomic_DNA"/>
</dbReference>
<dbReference type="SUPFAM" id="SSF49899">
    <property type="entry name" value="Concanavalin A-like lectins/glucanases"/>
    <property type="match status" value="1"/>
</dbReference>
<dbReference type="PANTHER" id="PTHR10963">
    <property type="entry name" value="GLYCOSYL HYDROLASE-RELATED"/>
    <property type="match status" value="1"/>
</dbReference>
<dbReference type="Proteomes" id="UP000800096">
    <property type="component" value="Unassembled WGS sequence"/>
</dbReference>
<evidence type="ECO:0000313" key="10">
    <source>
        <dbReference type="Proteomes" id="UP000800096"/>
    </source>
</evidence>
<dbReference type="InterPro" id="IPR013320">
    <property type="entry name" value="ConA-like_dom_sf"/>
</dbReference>
<dbReference type="GO" id="GO:0030246">
    <property type="term" value="F:carbohydrate binding"/>
    <property type="evidence" value="ECO:0007669"/>
    <property type="project" value="UniProtKB-KW"/>
</dbReference>
<evidence type="ECO:0000259" key="8">
    <source>
        <dbReference type="PROSITE" id="PS51762"/>
    </source>
</evidence>
<evidence type="ECO:0000313" key="9">
    <source>
        <dbReference type="EMBL" id="KAF1916559.1"/>
    </source>
</evidence>
<feature type="compositionally biased region" description="Gly residues" evidence="6">
    <location>
        <begin position="390"/>
        <end position="402"/>
    </location>
</feature>
<dbReference type="InterPro" id="IPR000757">
    <property type="entry name" value="Beta-glucanase-like"/>
</dbReference>
<dbReference type="FunFam" id="2.60.120.200:FF:000159">
    <property type="entry name" value="Glycosidase"/>
    <property type="match status" value="1"/>
</dbReference>
<accession>A0A6A5QM74</accession>
<protein>
    <submittedName>
        <fullName evidence="9">Concanavalin A-like lectin/glucanase domain-containing protein</fullName>
    </submittedName>
</protein>
<evidence type="ECO:0000256" key="5">
    <source>
        <dbReference type="ARBA" id="ARBA00093308"/>
    </source>
</evidence>
<evidence type="ECO:0000256" key="2">
    <source>
        <dbReference type="ARBA" id="ARBA00022801"/>
    </source>
</evidence>
<proteinExistence type="inferred from homology"/>
<dbReference type="OrthoDB" id="4781at2759"/>
<evidence type="ECO:0000256" key="3">
    <source>
        <dbReference type="ARBA" id="ARBA00023295"/>
    </source>
</evidence>
<feature type="domain" description="GH16" evidence="8">
    <location>
        <begin position="26"/>
        <end position="283"/>
    </location>
</feature>
<dbReference type="GO" id="GO:0005975">
    <property type="term" value="P:carbohydrate metabolic process"/>
    <property type="evidence" value="ECO:0007669"/>
    <property type="project" value="InterPro"/>
</dbReference>
<keyword evidence="2" id="KW-0378">Hydrolase</keyword>